<reference evidence="1 2" key="1">
    <citation type="journal article" date="2018" name="Front. Plant Sci.">
        <title>Red Clover (Trifolium pratense) and Zigzag Clover (T. medium) - A Picture of Genomic Similarities and Differences.</title>
        <authorList>
            <person name="Dluhosova J."/>
            <person name="Istvanek J."/>
            <person name="Nedelnik J."/>
            <person name="Repkova J."/>
        </authorList>
    </citation>
    <scope>NUCLEOTIDE SEQUENCE [LARGE SCALE GENOMIC DNA]</scope>
    <source>
        <strain evidence="2">cv. 10/8</strain>
        <tissue evidence="1">Leaf</tissue>
    </source>
</reference>
<dbReference type="AlphaFoldDB" id="A0A392V0B8"/>
<sequence>TGADGGCEVDPDAAPAVLPAACKSLTAL</sequence>
<feature type="non-terminal residue" evidence="1">
    <location>
        <position position="1"/>
    </location>
</feature>
<protein>
    <submittedName>
        <fullName evidence="1">Uncharacterized protein</fullName>
    </submittedName>
</protein>
<name>A0A392V0B8_9FABA</name>
<dbReference type="EMBL" id="LXQA011025621">
    <property type="protein sequence ID" value="MCI81706.1"/>
    <property type="molecule type" value="Genomic_DNA"/>
</dbReference>
<evidence type="ECO:0000313" key="2">
    <source>
        <dbReference type="Proteomes" id="UP000265520"/>
    </source>
</evidence>
<comment type="caution">
    <text evidence="1">The sequence shown here is derived from an EMBL/GenBank/DDBJ whole genome shotgun (WGS) entry which is preliminary data.</text>
</comment>
<dbReference type="Proteomes" id="UP000265520">
    <property type="component" value="Unassembled WGS sequence"/>
</dbReference>
<keyword evidence="2" id="KW-1185">Reference proteome</keyword>
<accession>A0A392V0B8</accession>
<proteinExistence type="predicted"/>
<organism evidence="1 2">
    <name type="scientific">Trifolium medium</name>
    <dbReference type="NCBI Taxonomy" id="97028"/>
    <lineage>
        <taxon>Eukaryota</taxon>
        <taxon>Viridiplantae</taxon>
        <taxon>Streptophyta</taxon>
        <taxon>Embryophyta</taxon>
        <taxon>Tracheophyta</taxon>
        <taxon>Spermatophyta</taxon>
        <taxon>Magnoliopsida</taxon>
        <taxon>eudicotyledons</taxon>
        <taxon>Gunneridae</taxon>
        <taxon>Pentapetalae</taxon>
        <taxon>rosids</taxon>
        <taxon>fabids</taxon>
        <taxon>Fabales</taxon>
        <taxon>Fabaceae</taxon>
        <taxon>Papilionoideae</taxon>
        <taxon>50 kb inversion clade</taxon>
        <taxon>NPAAA clade</taxon>
        <taxon>Hologalegina</taxon>
        <taxon>IRL clade</taxon>
        <taxon>Trifolieae</taxon>
        <taxon>Trifolium</taxon>
    </lineage>
</organism>
<evidence type="ECO:0000313" key="1">
    <source>
        <dbReference type="EMBL" id="MCI81706.1"/>
    </source>
</evidence>